<feature type="region of interest" description="Disordered" evidence="1">
    <location>
        <begin position="175"/>
        <end position="196"/>
    </location>
</feature>
<evidence type="ECO:0000313" key="2">
    <source>
        <dbReference type="EMBL" id="CAE7941191.1"/>
    </source>
</evidence>
<proteinExistence type="predicted"/>
<evidence type="ECO:0000256" key="1">
    <source>
        <dbReference type="SAM" id="MobiDB-lite"/>
    </source>
</evidence>
<reference evidence="2" key="1">
    <citation type="submission" date="2021-02" db="EMBL/GenBank/DDBJ databases">
        <authorList>
            <person name="Dougan E. K."/>
            <person name="Rhodes N."/>
            <person name="Thang M."/>
            <person name="Chan C."/>
        </authorList>
    </citation>
    <scope>NUCLEOTIDE SEQUENCE</scope>
</reference>
<comment type="caution">
    <text evidence="2">The sequence shown here is derived from an EMBL/GenBank/DDBJ whole genome shotgun (WGS) entry which is preliminary data.</text>
</comment>
<dbReference type="EMBL" id="CAJNJA010093340">
    <property type="protein sequence ID" value="CAE7941191.1"/>
    <property type="molecule type" value="Genomic_DNA"/>
</dbReference>
<sequence>MGGGAYAFLQVIPGVNGTATTEQILDAVLSSKGKFGAYGEPADVRVIQDKELAGGDRQLVLLFTSYSPQSAEFQNRAIVRSTTVDGDAFVLVGMACCSRGAVRVRGSPVSSLGPGVGGGGGGLGVGRKSLLTVCIYCVHVCRDTGAKPACMTVSCKRARGVDAAITKPLHAIEHGEEDGEGPCRARKTDTGTCLRR</sequence>
<name>A0A813C9C9_9DINO</name>
<dbReference type="OrthoDB" id="196024at2759"/>
<evidence type="ECO:0000313" key="3">
    <source>
        <dbReference type="Proteomes" id="UP000601435"/>
    </source>
</evidence>
<keyword evidence="3" id="KW-1185">Reference proteome</keyword>
<dbReference type="Proteomes" id="UP000601435">
    <property type="component" value="Unassembled WGS sequence"/>
</dbReference>
<protein>
    <submittedName>
        <fullName evidence="2">Slc44a2 protein</fullName>
    </submittedName>
</protein>
<organism evidence="2 3">
    <name type="scientific">Symbiodinium necroappetens</name>
    <dbReference type="NCBI Taxonomy" id="1628268"/>
    <lineage>
        <taxon>Eukaryota</taxon>
        <taxon>Sar</taxon>
        <taxon>Alveolata</taxon>
        <taxon>Dinophyceae</taxon>
        <taxon>Suessiales</taxon>
        <taxon>Symbiodiniaceae</taxon>
        <taxon>Symbiodinium</taxon>
    </lineage>
</organism>
<accession>A0A813C9C9</accession>
<dbReference type="AlphaFoldDB" id="A0A813C9C9"/>
<gene>
    <name evidence="2" type="primary">slc44a2</name>
    <name evidence="2" type="ORF">SNEC2469_LOCUS34182</name>
</gene>